<dbReference type="STRING" id="1246637.MTBBW1_290025"/>
<dbReference type="Proteomes" id="UP000191931">
    <property type="component" value="Unassembled WGS sequence"/>
</dbReference>
<feature type="domain" description="HAMP" evidence="14">
    <location>
        <begin position="223"/>
        <end position="282"/>
    </location>
</feature>
<dbReference type="InterPro" id="IPR033463">
    <property type="entry name" value="sCache_3"/>
</dbReference>
<protein>
    <recommendedName>
        <fullName evidence="3">histidine kinase</fullName>
        <ecNumber evidence="3">2.7.13.3</ecNumber>
    </recommendedName>
</protein>
<dbReference type="Gene3D" id="3.30.450.20">
    <property type="entry name" value="PAS domain"/>
    <property type="match status" value="1"/>
</dbReference>
<dbReference type="PROSITE" id="PS50112">
    <property type="entry name" value="PAS"/>
    <property type="match status" value="1"/>
</dbReference>
<evidence type="ECO:0000259" key="13">
    <source>
        <dbReference type="PROSITE" id="PS50112"/>
    </source>
</evidence>
<evidence type="ECO:0000259" key="14">
    <source>
        <dbReference type="PROSITE" id="PS50885"/>
    </source>
</evidence>
<sequence>MVNRLKSLVKQQNYTQNQEGSQNGIFASIKKINFRNTTLKNRIFFSTTAVILLTSVLIALFTRWILISSLTSELKERGIGIGHSIAESSRGYILTEDIPNLISLIFDARLGVRKNLMEYAYITDKQDRILAHTFTIDFPQELYNVNLIEPEKNHNVELIQLNGKKVYDVAVPVTEGIYRIGSVHVGLKKKHIDQLIGKLRTTFLAFVSAVTILFFIISLHLSKYIIRPITRLTKVSDEISSGNYDITHNLDNLCHSGGSMDEVRQLSDSFLNMTQRIIDSQEKLKESESKYRSLFAGGPNPIFVLDRKTLEIMSANPAAEEIYGYSKKALTGKPFTELGPFELHEIQKSDFQAQHSGKVTSVGSKVQCKRKNGQILYVNVHACPVRYQEKDAVIIATTDITEMVEKDSQLIQASKMTTLGEMSAGIAHELNQPLNAIKMGNEFIEMMIEKSQKIPDDELSCIVNEISGQVDRAVDIIRRLRDFGRKSDFTKERVNINRPVKSVLDIIGRQLRLQNIDIKLDMGHDIPPILAHPNRIEQVIFNLITNARDAINQKLEADTQKSASDLQKSGNNAQKSGINDEDIANQIMITTSTHGKQVIVTVSDTGMGIDKNIRERIFEAFFTTKKMGEGMGLGLSITNGIVEDYGGQITIESDEGKGTTFCLTFPAAQ</sequence>
<dbReference type="Gene3D" id="6.10.340.10">
    <property type="match status" value="1"/>
</dbReference>
<dbReference type="InterPro" id="IPR003594">
    <property type="entry name" value="HATPase_dom"/>
</dbReference>
<dbReference type="CDD" id="cd00082">
    <property type="entry name" value="HisKA"/>
    <property type="match status" value="1"/>
</dbReference>
<dbReference type="RefSeq" id="WP_186441077.1">
    <property type="nucleotide sequence ID" value="NZ_LT828541.1"/>
</dbReference>
<evidence type="ECO:0000256" key="6">
    <source>
        <dbReference type="ARBA" id="ARBA00022679"/>
    </source>
</evidence>
<dbReference type="InterPro" id="IPR035965">
    <property type="entry name" value="PAS-like_dom_sf"/>
</dbReference>
<dbReference type="InterPro" id="IPR003660">
    <property type="entry name" value="HAMP_dom"/>
</dbReference>
<organism evidence="15 16">
    <name type="scientific">Desulfamplus magnetovallimortis</name>
    <dbReference type="NCBI Taxonomy" id="1246637"/>
    <lineage>
        <taxon>Bacteria</taxon>
        <taxon>Pseudomonadati</taxon>
        <taxon>Thermodesulfobacteriota</taxon>
        <taxon>Desulfobacteria</taxon>
        <taxon>Desulfobacterales</taxon>
        <taxon>Desulfobacteraceae</taxon>
        <taxon>Desulfamplus</taxon>
    </lineage>
</organism>
<comment type="catalytic activity">
    <reaction evidence="1">
        <text>ATP + protein L-histidine = ADP + protein N-phospho-L-histidine.</text>
        <dbReference type="EC" id="2.7.13.3"/>
    </reaction>
</comment>
<dbReference type="SUPFAM" id="SSF55785">
    <property type="entry name" value="PYP-like sensor domain (PAS domain)"/>
    <property type="match status" value="1"/>
</dbReference>
<dbReference type="InterPro" id="IPR004358">
    <property type="entry name" value="Sig_transdc_His_kin-like_C"/>
</dbReference>
<dbReference type="GO" id="GO:0005886">
    <property type="term" value="C:plasma membrane"/>
    <property type="evidence" value="ECO:0007669"/>
    <property type="project" value="UniProtKB-SubCell"/>
</dbReference>
<evidence type="ECO:0000256" key="8">
    <source>
        <dbReference type="ARBA" id="ARBA00022777"/>
    </source>
</evidence>
<dbReference type="Pfam" id="PF00512">
    <property type="entry name" value="HisKA"/>
    <property type="match status" value="1"/>
</dbReference>
<keyword evidence="6" id="KW-0808">Transferase</keyword>
<evidence type="ECO:0000259" key="12">
    <source>
        <dbReference type="PROSITE" id="PS50109"/>
    </source>
</evidence>
<dbReference type="CDD" id="cd00130">
    <property type="entry name" value="PAS"/>
    <property type="match status" value="1"/>
</dbReference>
<feature type="transmembrane region" description="Helical" evidence="11">
    <location>
        <begin position="43"/>
        <end position="66"/>
    </location>
</feature>
<dbReference type="EMBL" id="FWEV01000212">
    <property type="protein sequence ID" value="SLM31244.1"/>
    <property type="molecule type" value="Genomic_DNA"/>
</dbReference>
<feature type="domain" description="Histidine kinase" evidence="12">
    <location>
        <begin position="425"/>
        <end position="669"/>
    </location>
</feature>
<dbReference type="SMART" id="SM00304">
    <property type="entry name" value="HAMP"/>
    <property type="match status" value="1"/>
</dbReference>
<evidence type="ECO:0000256" key="2">
    <source>
        <dbReference type="ARBA" id="ARBA00004651"/>
    </source>
</evidence>
<keyword evidence="5" id="KW-0597">Phosphoprotein</keyword>
<accession>A0A1W1HFH4</accession>
<comment type="subcellular location">
    <subcellularLocation>
        <location evidence="2">Cell membrane</location>
        <topology evidence="2">Multi-pass membrane protein</topology>
    </subcellularLocation>
</comment>
<dbReference type="SMART" id="SM00387">
    <property type="entry name" value="HATPase_c"/>
    <property type="match status" value="1"/>
</dbReference>
<dbReference type="InterPro" id="IPR003661">
    <property type="entry name" value="HisK_dim/P_dom"/>
</dbReference>
<name>A0A1W1HFH4_9BACT</name>
<dbReference type="NCBIfam" id="TIGR00229">
    <property type="entry name" value="sensory_box"/>
    <property type="match status" value="1"/>
</dbReference>
<dbReference type="SUPFAM" id="SSF55874">
    <property type="entry name" value="ATPase domain of HSP90 chaperone/DNA topoisomerase II/histidine kinase"/>
    <property type="match status" value="1"/>
</dbReference>
<evidence type="ECO:0000256" key="5">
    <source>
        <dbReference type="ARBA" id="ARBA00022553"/>
    </source>
</evidence>
<dbReference type="PROSITE" id="PS50109">
    <property type="entry name" value="HIS_KIN"/>
    <property type="match status" value="1"/>
</dbReference>
<dbReference type="SMART" id="SM00091">
    <property type="entry name" value="PAS"/>
    <property type="match status" value="1"/>
</dbReference>
<dbReference type="Pfam" id="PF17203">
    <property type="entry name" value="sCache_3_2"/>
    <property type="match status" value="1"/>
</dbReference>
<dbReference type="SUPFAM" id="SSF47384">
    <property type="entry name" value="Homodimeric domain of signal transducing histidine kinase"/>
    <property type="match status" value="1"/>
</dbReference>
<dbReference type="Pfam" id="PF13426">
    <property type="entry name" value="PAS_9"/>
    <property type="match status" value="1"/>
</dbReference>
<keyword evidence="16" id="KW-1185">Reference proteome</keyword>
<dbReference type="PRINTS" id="PR00344">
    <property type="entry name" value="BCTRLSENSOR"/>
</dbReference>
<gene>
    <name evidence="15" type="ORF">MTBBW1_290025</name>
</gene>
<feature type="transmembrane region" description="Helical" evidence="11">
    <location>
        <begin position="199"/>
        <end position="221"/>
    </location>
</feature>
<evidence type="ECO:0000256" key="11">
    <source>
        <dbReference type="SAM" id="Phobius"/>
    </source>
</evidence>
<keyword evidence="8 15" id="KW-0418">Kinase</keyword>
<dbReference type="SUPFAM" id="SSF158472">
    <property type="entry name" value="HAMP domain-like"/>
    <property type="match status" value="1"/>
</dbReference>
<evidence type="ECO:0000313" key="15">
    <source>
        <dbReference type="EMBL" id="SLM31244.1"/>
    </source>
</evidence>
<keyword evidence="4" id="KW-1003">Cell membrane</keyword>
<dbReference type="InterPro" id="IPR000014">
    <property type="entry name" value="PAS"/>
</dbReference>
<dbReference type="Gene3D" id="3.30.565.10">
    <property type="entry name" value="Histidine kinase-like ATPase, C-terminal domain"/>
    <property type="match status" value="1"/>
</dbReference>
<dbReference type="PANTHER" id="PTHR43065:SF42">
    <property type="entry name" value="TWO-COMPONENT SENSOR PPRA"/>
    <property type="match status" value="1"/>
</dbReference>
<keyword evidence="10 11" id="KW-0472">Membrane</keyword>
<dbReference type="InterPro" id="IPR036890">
    <property type="entry name" value="HATPase_C_sf"/>
</dbReference>
<evidence type="ECO:0000256" key="1">
    <source>
        <dbReference type="ARBA" id="ARBA00000085"/>
    </source>
</evidence>
<dbReference type="PANTHER" id="PTHR43065">
    <property type="entry name" value="SENSOR HISTIDINE KINASE"/>
    <property type="match status" value="1"/>
</dbReference>
<keyword evidence="7 11" id="KW-0812">Transmembrane</keyword>
<evidence type="ECO:0000313" key="16">
    <source>
        <dbReference type="Proteomes" id="UP000191931"/>
    </source>
</evidence>
<dbReference type="PROSITE" id="PS50885">
    <property type="entry name" value="HAMP"/>
    <property type="match status" value="1"/>
</dbReference>
<feature type="domain" description="PAS" evidence="13">
    <location>
        <begin position="287"/>
        <end position="333"/>
    </location>
</feature>
<dbReference type="InterPro" id="IPR036097">
    <property type="entry name" value="HisK_dim/P_sf"/>
</dbReference>
<dbReference type="Pfam" id="PF00672">
    <property type="entry name" value="HAMP"/>
    <property type="match status" value="1"/>
</dbReference>
<evidence type="ECO:0000256" key="4">
    <source>
        <dbReference type="ARBA" id="ARBA00022475"/>
    </source>
</evidence>
<evidence type="ECO:0000256" key="9">
    <source>
        <dbReference type="ARBA" id="ARBA00022989"/>
    </source>
</evidence>
<evidence type="ECO:0000256" key="3">
    <source>
        <dbReference type="ARBA" id="ARBA00012438"/>
    </source>
</evidence>
<evidence type="ECO:0000256" key="10">
    <source>
        <dbReference type="ARBA" id="ARBA00023136"/>
    </source>
</evidence>
<dbReference type="CDD" id="cd06225">
    <property type="entry name" value="HAMP"/>
    <property type="match status" value="1"/>
</dbReference>
<proteinExistence type="predicted"/>
<dbReference type="InterPro" id="IPR005467">
    <property type="entry name" value="His_kinase_dom"/>
</dbReference>
<dbReference type="Pfam" id="PF02518">
    <property type="entry name" value="HATPase_c"/>
    <property type="match status" value="1"/>
</dbReference>
<dbReference type="AlphaFoldDB" id="A0A1W1HFH4"/>
<dbReference type="EC" id="2.7.13.3" evidence="3"/>
<dbReference type="Gene3D" id="1.10.287.130">
    <property type="match status" value="1"/>
</dbReference>
<keyword evidence="9 11" id="KW-1133">Transmembrane helix</keyword>
<reference evidence="15 16" key="1">
    <citation type="submission" date="2017-03" db="EMBL/GenBank/DDBJ databases">
        <authorList>
            <person name="Afonso C.L."/>
            <person name="Miller P.J."/>
            <person name="Scott M.A."/>
            <person name="Spackman E."/>
            <person name="Goraichik I."/>
            <person name="Dimitrov K.M."/>
            <person name="Suarez D.L."/>
            <person name="Swayne D.E."/>
        </authorList>
    </citation>
    <scope>NUCLEOTIDE SEQUENCE [LARGE SCALE GENOMIC DNA]</scope>
    <source>
        <strain evidence="15">PRJEB14757</strain>
    </source>
</reference>
<evidence type="ECO:0000256" key="7">
    <source>
        <dbReference type="ARBA" id="ARBA00022692"/>
    </source>
</evidence>
<dbReference type="SMART" id="SM00388">
    <property type="entry name" value="HisKA"/>
    <property type="match status" value="1"/>
</dbReference>
<dbReference type="GO" id="GO:0000155">
    <property type="term" value="F:phosphorelay sensor kinase activity"/>
    <property type="evidence" value="ECO:0007669"/>
    <property type="project" value="InterPro"/>
</dbReference>